<name>A0AAJ0H7Q2_9PEZI</name>
<dbReference type="PANTHER" id="PTHR10039:SF15">
    <property type="entry name" value="NACHT DOMAIN-CONTAINING PROTEIN"/>
    <property type="match status" value="1"/>
</dbReference>
<evidence type="ECO:0000259" key="3">
    <source>
        <dbReference type="Pfam" id="PF24809"/>
    </source>
</evidence>
<dbReference type="InterPro" id="IPR036770">
    <property type="entry name" value="Ankyrin_rpt-contain_sf"/>
</dbReference>
<dbReference type="PANTHER" id="PTHR10039">
    <property type="entry name" value="AMELOGENIN"/>
    <property type="match status" value="1"/>
</dbReference>
<gene>
    <name evidence="5" type="ORF">B0T25DRAFT_586220</name>
</gene>
<feature type="compositionally biased region" description="Basic and acidic residues" evidence="2">
    <location>
        <begin position="733"/>
        <end position="743"/>
    </location>
</feature>
<proteinExistence type="predicted"/>
<evidence type="ECO:0008006" key="7">
    <source>
        <dbReference type="Google" id="ProtNLM"/>
    </source>
</evidence>
<feature type="compositionally biased region" description="Basic and acidic residues" evidence="2">
    <location>
        <begin position="692"/>
        <end position="707"/>
    </location>
</feature>
<dbReference type="InterPro" id="IPR027417">
    <property type="entry name" value="P-loop_NTPase"/>
</dbReference>
<evidence type="ECO:0000256" key="2">
    <source>
        <dbReference type="SAM" id="MobiDB-lite"/>
    </source>
</evidence>
<feature type="compositionally biased region" description="Polar residues" evidence="2">
    <location>
        <begin position="744"/>
        <end position="755"/>
    </location>
</feature>
<evidence type="ECO:0000313" key="5">
    <source>
        <dbReference type="EMBL" id="KAK3342194.1"/>
    </source>
</evidence>
<dbReference type="InterPro" id="IPR056125">
    <property type="entry name" value="DUF7708"/>
</dbReference>
<dbReference type="Pfam" id="PF24809">
    <property type="entry name" value="DUF7708"/>
    <property type="match status" value="1"/>
</dbReference>
<keyword evidence="1" id="KW-0677">Repeat</keyword>
<reference evidence="5" key="2">
    <citation type="submission" date="2023-06" db="EMBL/GenBank/DDBJ databases">
        <authorList>
            <consortium name="Lawrence Berkeley National Laboratory"/>
            <person name="Haridas S."/>
            <person name="Hensen N."/>
            <person name="Bonometti L."/>
            <person name="Westerberg I."/>
            <person name="Brannstrom I.O."/>
            <person name="Guillou S."/>
            <person name="Cros-Aarteil S."/>
            <person name="Calhoun S."/>
            <person name="Kuo A."/>
            <person name="Mondo S."/>
            <person name="Pangilinan J."/>
            <person name="Riley R."/>
            <person name="Labutti K."/>
            <person name="Andreopoulos B."/>
            <person name="Lipzen A."/>
            <person name="Chen C."/>
            <person name="Yanf M."/>
            <person name="Daum C."/>
            <person name="Ng V."/>
            <person name="Clum A."/>
            <person name="Steindorff A."/>
            <person name="Ohm R."/>
            <person name="Martin F."/>
            <person name="Silar P."/>
            <person name="Natvig D."/>
            <person name="Lalanne C."/>
            <person name="Gautier V."/>
            <person name="Ament-Velasquez S.L."/>
            <person name="Kruys A."/>
            <person name="Hutchinson M.I."/>
            <person name="Powell A.J."/>
            <person name="Barry K."/>
            <person name="Miller A.N."/>
            <person name="Grigoriev I.V."/>
            <person name="Debuchy R."/>
            <person name="Gladieux P."/>
            <person name="Thoren M.H."/>
            <person name="Johannesson H."/>
        </authorList>
    </citation>
    <scope>NUCLEOTIDE SEQUENCE</scope>
    <source>
        <strain evidence="5">CBS 955.72</strain>
    </source>
</reference>
<sequence>MEDAAGKNIVSALSTVGDSASALTSCSELWGNALLGLRPGERAELEAGSVTLDILDRVLCEAQAKQIHLEDKGLTFEFRGKKRKASELWGKIVGCISAFKALFGKVVALDVSGNSAIPWAVISLILGAIEYKQEQDAAVTDGLATVVATISYYAELERLYIDKELEVIRQLKLAVTEVYLHILRFLYRARLFYEKKLSRNILDKAKVVVFTPVNFTSDIDQIENGTKKVEMWANLVHRETERDIDGRLREMQRDFRTHEHREWLQSMSSATSLNDHVDYSRNRFKNTGLWLVDSHEFKEWRDSPTSSLMWLKGSIGTGKSILTSLVVDSFLRNLKPVDKAPVLYFYSKPGQDPTDVVRDLFRQLILLNPDDREVFDAKLLDGPKPSYDDCLAHIERFAGSQSSVIVVIDSLDNCSPVPAGKYTFLRLLRDLAKIKSSCPVKLFISSREPEDRIAATLDGFREFNITKHCISVHSQNLRGDMETFVKSEVNSWHPGEFLPNETDLTRVNMAKRVIIKTVIDKAGCMFLWAVHVLRSGFRDNGGIQCLEDVAHELKEDRLPKTVEEIYEKNYNIIHAKDSSRTSQRAAKAMMVLYCVRKQLSSDSLVDAVMASDSRSNLNRGLDYDKEIRILVSGCRGFIVYDEGRGIIRFQHPSVERYLEGREGYAALSHASTAEVCLRSLFSTISRANSFAKRAEHERGRSLERDTDPYITDDDEKFCSSPYGNWESSDDDDERRIPWDRDLSRQPSRARSISSRLTDRSRSGSRPQSRSGSVHHRSDTRRSLSIASLGGLGQMQFLRSNRAVVDIDAPIQDFQEYATIFWPTHYQLCAAAALPPDFSDPKDLVRDLLVSDFDTAGDPSSRFNQWIKGVRRLLSERVLGFYDEEVEIQLQDCICPPPTPFQVCCVYGFTDLVRQLYEMYNGGHNSEQGLSGIDPGNAPNEESKTGLHLACKFGHQKTVMYLTTISRDPVAFSSPDNTMKTALDYAIESAHDENLISIYPLPEGNSLRGSLLLAAVGNPRCGSKLVTRLMTRRDRTRDRTIDTRGMSLLQKEKLCVVVMTCLFSTRKLVKAVVDRKKITSEVLAEVARSENGQAIRWSERESTWTWLMGRAPEPERYWVVLVTALEVGDTKLAKLIYKSVGWHWRTTEKGINHLFETAASNRRRPLELIEILLEHSILKTHQIRESVLERAIGNPAADMPLILKLRDVMHPDVKLTEGILIAAAKRGRLGVDILILLKLEFGTQNLVKGNVQTTKRVFREVLANSNEALLDLLLTDMNLEIPGPDFWWLVSESLKPPWDRGLDPKVQISHAMSKEYASGLLPASVFKPESPESIVDESMSHSLRLMLDHLPPRWRGSHVHVLAHRMLSVWGPRVLQLLLDAVDSDNENTNQPTVTIRTVVEAAKNTVYGHTLLPFLERRSKTQRYFVEDDVLQAAAEYGDIRTIYFFLGRYPLETYSKAFRIAAAKNSDVSVVEFLYRRLSSDCIGLEELEAAARNSDVAFECLVSHRNESQPVGSSSSRLLGRIIAQYCKHSKTLRKALDLRLAREPESSDNVNELVQTAAQNRHGLEMARFLLKRYQWTDKRVTVSATLLEMAAENQAVAPEMLRLFLNECDGRQLDSVVTVEVLVAAARNGEEAPEAVRMLVLEPRETPLDTEQLARVYRAVDVNSELSVPARRKLRDVIASAQLVTPPATDMDRRKLLDELSSAPGITSATEPEGARKLKEKTEQLRSAGANIRRYRMRLETQRTVFLGDCELSGVETTLAAEMIRNFDHEHWISTALEDALRLYLGERYDPIWESSEEIGNQIEEFDPSFIRLFSEN</sequence>
<feature type="domain" description="DUF7708" evidence="3">
    <location>
        <begin position="116"/>
        <end position="238"/>
    </location>
</feature>
<feature type="domain" description="Nephrocystin 3-like N-terminal" evidence="4">
    <location>
        <begin position="286"/>
        <end position="447"/>
    </location>
</feature>
<dbReference type="Gene3D" id="1.25.40.20">
    <property type="entry name" value="Ankyrin repeat-containing domain"/>
    <property type="match status" value="1"/>
</dbReference>
<protein>
    <recommendedName>
        <fullName evidence="7">NACHT domain-containing protein</fullName>
    </recommendedName>
</protein>
<dbReference type="EMBL" id="JAUIQD010000008">
    <property type="protein sequence ID" value="KAK3342194.1"/>
    <property type="molecule type" value="Genomic_DNA"/>
</dbReference>
<dbReference type="Gene3D" id="3.40.50.300">
    <property type="entry name" value="P-loop containing nucleotide triphosphate hydrolases"/>
    <property type="match status" value="1"/>
</dbReference>
<evidence type="ECO:0000313" key="6">
    <source>
        <dbReference type="Proteomes" id="UP001275084"/>
    </source>
</evidence>
<evidence type="ECO:0000259" key="4">
    <source>
        <dbReference type="Pfam" id="PF24883"/>
    </source>
</evidence>
<dbReference type="Pfam" id="PF24883">
    <property type="entry name" value="NPHP3_N"/>
    <property type="match status" value="1"/>
</dbReference>
<reference evidence="5" key="1">
    <citation type="journal article" date="2023" name="Mol. Phylogenet. Evol.">
        <title>Genome-scale phylogeny and comparative genomics of the fungal order Sordariales.</title>
        <authorList>
            <person name="Hensen N."/>
            <person name="Bonometti L."/>
            <person name="Westerberg I."/>
            <person name="Brannstrom I.O."/>
            <person name="Guillou S."/>
            <person name="Cros-Aarteil S."/>
            <person name="Calhoun S."/>
            <person name="Haridas S."/>
            <person name="Kuo A."/>
            <person name="Mondo S."/>
            <person name="Pangilinan J."/>
            <person name="Riley R."/>
            <person name="LaButti K."/>
            <person name="Andreopoulos B."/>
            <person name="Lipzen A."/>
            <person name="Chen C."/>
            <person name="Yan M."/>
            <person name="Daum C."/>
            <person name="Ng V."/>
            <person name="Clum A."/>
            <person name="Steindorff A."/>
            <person name="Ohm R.A."/>
            <person name="Martin F."/>
            <person name="Silar P."/>
            <person name="Natvig D.O."/>
            <person name="Lalanne C."/>
            <person name="Gautier V."/>
            <person name="Ament-Velasquez S.L."/>
            <person name="Kruys A."/>
            <person name="Hutchinson M.I."/>
            <person name="Powell A.J."/>
            <person name="Barry K."/>
            <person name="Miller A.N."/>
            <person name="Grigoriev I.V."/>
            <person name="Debuchy R."/>
            <person name="Gladieux P."/>
            <person name="Hiltunen Thoren M."/>
            <person name="Johannesson H."/>
        </authorList>
    </citation>
    <scope>NUCLEOTIDE SEQUENCE</scope>
    <source>
        <strain evidence="5">CBS 955.72</strain>
    </source>
</reference>
<feature type="region of interest" description="Disordered" evidence="2">
    <location>
        <begin position="692"/>
        <end position="780"/>
    </location>
</feature>
<organism evidence="5 6">
    <name type="scientific">Lasiosphaeria hispida</name>
    <dbReference type="NCBI Taxonomy" id="260671"/>
    <lineage>
        <taxon>Eukaryota</taxon>
        <taxon>Fungi</taxon>
        <taxon>Dikarya</taxon>
        <taxon>Ascomycota</taxon>
        <taxon>Pezizomycotina</taxon>
        <taxon>Sordariomycetes</taxon>
        <taxon>Sordariomycetidae</taxon>
        <taxon>Sordariales</taxon>
        <taxon>Lasiosphaeriaceae</taxon>
        <taxon>Lasiosphaeria</taxon>
    </lineage>
</organism>
<dbReference type="InterPro" id="IPR056884">
    <property type="entry name" value="NPHP3-like_N"/>
</dbReference>
<comment type="caution">
    <text evidence="5">The sequence shown here is derived from an EMBL/GenBank/DDBJ whole genome shotgun (WGS) entry which is preliminary data.</text>
</comment>
<dbReference type="Proteomes" id="UP001275084">
    <property type="component" value="Unassembled WGS sequence"/>
</dbReference>
<evidence type="ECO:0000256" key="1">
    <source>
        <dbReference type="ARBA" id="ARBA00022737"/>
    </source>
</evidence>
<dbReference type="SUPFAM" id="SSF48403">
    <property type="entry name" value="Ankyrin repeat"/>
    <property type="match status" value="1"/>
</dbReference>
<keyword evidence="6" id="KW-1185">Reference proteome</keyword>
<accession>A0AAJ0H7Q2</accession>